<keyword evidence="2" id="KW-1185">Reference proteome</keyword>
<comment type="caution">
    <text evidence="1">The sequence shown here is derived from an EMBL/GenBank/DDBJ whole genome shotgun (WGS) entry which is preliminary data.</text>
</comment>
<gene>
    <name evidence="1" type="ORF">GCM10023336_55310</name>
</gene>
<dbReference type="Proteomes" id="UP001500124">
    <property type="component" value="Unassembled WGS sequence"/>
</dbReference>
<proteinExistence type="predicted"/>
<evidence type="ECO:0008006" key="3">
    <source>
        <dbReference type="Google" id="ProtNLM"/>
    </source>
</evidence>
<dbReference type="SUPFAM" id="SSF46785">
    <property type="entry name" value="Winged helix' DNA-binding domain"/>
    <property type="match status" value="1"/>
</dbReference>
<evidence type="ECO:0000313" key="2">
    <source>
        <dbReference type="Proteomes" id="UP001500124"/>
    </source>
</evidence>
<protein>
    <recommendedName>
        <fullName evidence="3">Helix-turn-helix domain-containing protein</fullName>
    </recommendedName>
</protein>
<dbReference type="EMBL" id="BAABKC010000087">
    <property type="protein sequence ID" value="GAA5070307.1"/>
    <property type="molecule type" value="Genomic_DNA"/>
</dbReference>
<name>A0ABP9L3K3_9ACTN</name>
<organism evidence="1 2">
    <name type="scientific">Streptomyces similanensis</name>
    <dbReference type="NCBI Taxonomy" id="1274988"/>
    <lineage>
        <taxon>Bacteria</taxon>
        <taxon>Bacillati</taxon>
        <taxon>Actinomycetota</taxon>
        <taxon>Actinomycetes</taxon>
        <taxon>Kitasatosporales</taxon>
        <taxon>Streptomycetaceae</taxon>
        <taxon>Streptomyces</taxon>
    </lineage>
</organism>
<reference evidence="2" key="1">
    <citation type="journal article" date="2019" name="Int. J. Syst. Evol. Microbiol.">
        <title>The Global Catalogue of Microorganisms (GCM) 10K type strain sequencing project: providing services to taxonomists for standard genome sequencing and annotation.</title>
        <authorList>
            <consortium name="The Broad Institute Genomics Platform"/>
            <consortium name="The Broad Institute Genome Sequencing Center for Infectious Disease"/>
            <person name="Wu L."/>
            <person name="Ma J."/>
        </authorList>
    </citation>
    <scope>NUCLEOTIDE SEQUENCE [LARGE SCALE GENOMIC DNA]</scope>
    <source>
        <strain evidence="2">JCM 18410</strain>
    </source>
</reference>
<evidence type="ECO:0000313" key="1">
    <source>
        <dbReference type="EMBL" id="GAA5070307.1"/>
    </source>
</evidence>
<dbReference type="RefSeq" id="WP_345670767.1">
    <property type="nucleotide sequence ID" value="NZ_BAABKC010000087.1"/>
</dbReference>
<sequence length="87" mass="9741">MTTTAHLSDRAHRVLFQLALRRGDGWVDVASICAGLGLNSHQVRRAITELHTAGMAERKRCILRDAGGRRVKHTYFRLIDTTSEARA</sequence>
<accession>A0ABP9L3K3</accession>
<dbReference type="InterPro" id="IPR036390">
    <property type="entry name" value="WH_DNA-bd_sf"/>
</dbReference>